<keyword evidence="1" id="KW-0560">Oxidoreductase</keyword>
<dbReference type="PANTHER" id="PTHR10366">
    <property type="entry name" value="NAD DEPENDENT EPIMERASE/DEHYDRATASE"/>
    <property type="match status" value="1"/>
</dbReference>
<reference evidence="5" key="1">
    <citation type="submission" date="2021-01" db="EMBL/GenBank/DDBJ databases">
        <authorList>
            <person name="Kaushik A."/>
        </authorList>
    </citation>
    <scope>NUCLEOTIDE SEQUENCE</scope>
    <source>
        <strain evidence="5">AG4-R118</strain>
    </source>
</reference>
<feature type="transmembrane region" description="Helical" evidence="3">
    <location>
        <begin position="35"/>
        <end position="57"/>
    </location>
</feature>
<keyword evidence="3" id="KW-0812">Transmembrane</keyword>
<protein>
    <recommendedName>
        <fullName evidence="4">NAD-dependent epimerase/dehydratase domain-containing protein</fullName>
    </recommendedName>
</protein>
<keyword evidence="3" id="KW-1133">Transmembrane helix</keyword>
<accession>A0A8H2XTX2</accession>
<proteinExistence type="inferred from homology"/>
<dbReference type="GO" id="GO:0016616">
    <property type="term" value="F:oxidoreductase activity, acting on the CH-OH group of donors, NAD or NADP as acceptor"/>
    <property type="evidence" value="ECO:0007669"/>
    <property type="project" value="TreeGrafter"/>
</dbReference>
<dbReference type="AlphaFoldDB" id="A0A8H2XTX2"/>
<comment type="caution">
    <text evidence="5">The sequence shown here is derived from an EMBL/GenBank/DDBJ whole genome shotgun (WGS) entry which is preliminary data.</text>
</comment>
<evidence type="ECO:0000256" key="3">
    <source>
        <dbReference type="SAM" id="Phobius"/>
    </source>
</evidence>
<dbReference type="SUPFAM" id="SSF51735">
    <property type="entry name" value="NAD(P)-binding Rossmann-fold domains"/>
    <property type="match status" value="1"/>
</dbReference>
<evidence type="ECO:0000313" key="6">
    <source>
        <dbReference type="Proteomes" id="UP000663888"/>
    </source>
</evidence>
<gene>
    <name evidence="5" type="ORF">RDB_LOCUS38556</name>
</gene>
<evidence type="ECO:0000313" key="5">
    <source>
        <dbReference type="EMBL" id="CAE6433519.1"/>
    </source>
</evidence>
<dbReference type="InterPro" id="IPR050425">
    <property type="entry name" value="NAD(P)_dehydrat-like"/>
</dbReference>
<evidence type="ECO:0000256" key="2">
    <source>
        <dbReference type="ARBA" id="ARBA00023445"/>
    </source>
</evidence>
<organism evidence="5 6">
    <name type="scientific">Rhizoctonia solani</name>
    <dbReference type="NCBI Taxonomy" id="456999"/>
    <lineage>
        <taxon>Eukaryota</taxon>
        <taxon>Fungi</taxon>
        <taxon>Dikarya</taxon>
        <taxon>Basidiomycota</taxon>
        <taxon>Agaricomycotina</taxon>
        <taxon>Agaricomycetes</taxon>
        <taxon>Cantharellales</taxon>
        <taxon>Ceratobasidiaceae</taxon>
        <taxon>Rhizoctonia</taxon>
    </lineage>
</organism>
<dbReference type="FunFam" id="3.40.50.720:FF:000191">
    <property type="entry name" value="Methylglyoxal reductase (NADPH-dependent)"/>
    <property type="match status" value="1"/>
</dbReference>
<dbReference type="CDD" id="cd05227">
    <property type="entry name" value="AR_SDR_e"/>
    <property type="match status" value="1"/>
</dbReference>
<dbReference type="InterPro" id="IPR036291">
    <property type="entry name" value="NAD(P)-bd_dom_sf"/>
</dbReference>
<dbReference type="PANTHER" id="PTHR10366:SF564">
    <property type="entry name" value="STEROL-4-ALPHA-CARBOXYLATE 3-DEHYDROGENASE, DECARBOXYLATING"/>
    <property type="match status" value="1"/>
</dbReference>
<evidence type="ECO:0000256" key="1">
    <source>
        <dbReference type="ARBA" id="ARBA00023002"/>
    </source>
</evidence>
<dbReference type="Proteomes" id="UP000663888">
    <property type="component" value="Unassembled WGS sequence"/>
</dbReference>
<dbReference type="Pfam" id="PF01370">
    <property type="entry name" value="Epimerase"/>
    <property type="match status" value="1"/>
</dbReference>
<evidence type="ECO:0000259" key="4">
    <source>
        <dbReference type="Pfam" id="PF01370"/>
    </source>
</evidence>
<comment type="similarity">
    <text evidence="2">Belongs to the NAD(P)-dependent epimerase/dehydratase family. Dihydroflavonol-4-reductase subfamily.</text>
</comment>
<dbReference type="InterPro" id="IPR001509">
    <property type="entry name" value="Epimerase_deHydtase"/>
</dbReference>
<keyword evidence="3" id="KW-0472">Membrane</keyword>
<feature type="domain" description="NAD-dependent epimerase/dehydratase" evidence="4">
    <location>
        <begin position="39"/>
        <end position="297"/>
    </location>
</feature>
<name>A0A8H2XTX2_9AGAM</name>
<sequence length="387" mass="42566">MIRSANSSRWSSLARPILISGSGGQRMSTTPPLKMTSAVLLTGGNGFIAVHIIVFLLSHGYSVVATVRSENKTTYLRQKFADAVAKGQLKFAIVEDITVPGAFDEVLKSNKFDSVLHTSSPFVFTINDIKKDFLDPAILGTTEILKAIKAHAPTVKRVVITSSFASIVDLSKGDRPGHVYSEKDWNPITYEESQTDPVLGYFGSKKLAEKAAWDFVQSEKPTFELTTLCPPMVYGPALQEVKSMSNLNASSIDFYALFSGQQKELKNAGVWLWVDVRDIALAHVRALEKPDAGNQRFLICEGRLSINSVVDYIWKHYPERAQAKGIPKPSPSAAFPETGTYVPDNSKSKSVLGIEYLPIESTLADTLDQFAALEKELGVEQYSSDRH</sequence>
<dbReference type="EMBL" id="CAJMWX010000827">
    <property type="protein sequence ID" value="CAE6433519.1"/>
    <property type="molecule type" value="Genomic_DNA"/>
</dbReference>
<dbReference type="Gene3D" id="3.40.50.720">
    <property type="entry name" value="NAD(P)-binding Rossmann-like Domain"/>
    <property type="match status" value="1"/>
</dbReference>